<keyword evidence="1" id="KW-0472">Membrane</keyword>
<keyword evidence="1" id="KW-1133">Transmembrane helix</keyword>
<evidence type="ECO:0000313" key="2">
    <source>
        <dbReference type="EnsemblMetazoa" id="Aqu2.1.02002_001"/>
    </source>
</evidence>
<sequence>MMMKMKKMWLNKTAGLPSFGFSFRQGLEPRYGYQWSPLVNIRSSKKSSKHRSSFSRYSKAANVVAAILFGSESYLVILLRY</sequence>
<dbReference type="InParanoid" id="A0A1X7SIQ4"/>
<reference evidence="2" key="1">
    <citation type="submission" date="2017-05" db="UniProtKB">
        <authorList>
            <consortium name="EnsemblMetazoa"/>
        </authorList>
    </citation>
    <scope>IDENTIFICATION</scope>
</reference>
<keyword evidence="1" id="KW-0812">Transmembrane</keyword>
<accession>A0A1X7SIQ4</accession>
<name>A0A1X7SIQ4_AMPQE</name>
<dbReference type="EnsemblMetazoa" id="Aqu2.1.02002_001">
    <property type="protein sequence ID" value="Aqu2.1.02002_001"/>
    <property type="gene ID" value="Aqu2.1.02002"/>
</dbReference>
<evidence type="ECO:0000256" key="1">
    <source>
        <dbReference type="SAM" id="Phobius"/>
    </source>
</evidence>
<feature type="transmembrane region" description="Helical" evidence="1">
    <location>
        <begin position="60"/>
        <end position="79"/>
    </location>
</feature>
<proteinExistence type="predicted"/>
<dbReference type="AlphaFoldDB" id="A0A1X7SIQ4"/>
<organism evidence="2">
    <name type="scientific">Amphimedon queenslandica</name>
    <name type="common">Sponge</name>
    <dbReference type="NCBI Taxonomy" id="400682"/>
    <lineage>
        <taxon>Eukaryota</taxon>
        <taxon>Metazoa</taxon>
        <taxon>Porifera</taxon>
        <taxon>Demospongiae</taxon>
        <taxon>Heteroscleromorpha</taxon>
        <taxon>Haplosclerida</taxon>
        <taxon>Niphatidae</taxon>
        <taxon>Amphimedon</taxon>
    </lineage>
</organism>
<protein>
    <submittedName>
        <fullName evidence="2">Uncharacterized protein</fullName>
    </submittedName>
</protein>